<dbReference type="PANTHER" id="PTHR38782">
    <property type="match status" value="1"/>
</dbReference>
<dbReference type="GO" id="GO:0042597">
    <property type="term" value="C:periplasmic space"/>
    <property type="evidence" value="ECO:0007669"/>
    <property type="project" value="UniProtKB-SubCell"/>
</dbReference>
<evidence type="ECO:0000256" key="5">
    <source>
        <dbReference type="SAM" id="SignalP"/>
    </source>
</evidence>
<keyword evidence="3 5" id="KW-0732">Signal</keyword>
<dbReference type="OrthoDB" id="7067274at2"/>
<protein>
    <submittedName>
        <fullName evidence="8">Transcriptional regulator</fullName>
    </submittedName>
</protein>
<evidence type="ECO:0000256" key="4">
    <source>
        <dbReference type="ARBA" id="ARBA00022764"/>
    </source>
</evidence>
<evidence type="ECO:0000313" key="8">
    <source>
        <dbReference type="EMBL" id="AZP13717.1"/>
    </source>
</evidence>
<comment type="similarity">
    <text evidence="2">Belongs to the RseB family.</text>
</comment>
<sequence>MALPSFKSRWCLLALIAMLSAMPALQAQAADTQEIQATLRKAQTAAQKLNYSGTFIYQQANQIRTSRIFHIVDAHGELEKLEILDGKPREYLRRNDEVSCYLPESKTVQVEKNVTQEVFPALLTNNLSSLPDFYNIKKSEVSRVAGLACQTLSLEPKDALRYGYRLCIEAASGLLLRAQTVNAKQEVIEQIAFTQVAIGEVDKTHLKPSFPNTAQWQLENLTVQANINSGWTVKSLPAGFKKTREMRRLIPLSAAAIAANAGSTKADATKSHQVVQMIFSDGISSISVFIEPDTGSRTEGNLQQGAMTIMGKRQADHWLTVVGEVPLAAIKQVINSIEFKSK</sequence>
<proteinExistence type="inferred from homology"/>
<dbReference type="InterPro" id="IPR033434">
    <property type="entry name" value="MucB/RseB_N"/>
</dbReference>
<feature type="domain" description="MucB/RseB N-terminal" evidence="6">
    <location>
        <begin position="36"/>
        <end position="208"/>
    </location>
</feature>
<keyword evidence="9" id="KW-1185">Reference proteome</keyword>
<keyword evidence="4" id="KW-0574">Periplasm</keyword>
<dbReference type="InterPro" id="IPR033436">
    <property type="entry name" value="MucB/RseB_C"/>
</dbReference>
<dbReference type="Pfam" id="PF03888">
    <property type="entry name" value="MucB_RseB"/>
    <property type="match status" value="1"/>
</dbReference>
<evidence type="ECO:0000259" key="7">
    <source>
        <dbReference type="Pfam" id="PF17188"/>
    </source>
</evidence>
<evidence type="ECO:0000313" key="9">
    <source>
        <dbReference type="Proteomes" id="UP000275663"/>
    </source>
</evidence>
<dbReference type="KEGG" id="upv:EJN92_18030"/>
<organism evidence="8 9">
    <name type="scientific">Undibacterium parvum</name>
    <dbReference type="NCBI Taxonomy" id="401471"/>
    <lineage>
        <taxon>Bacteria</taxon>
        <taxon>Pseudomonadati</taxon>
        <taxon>Pseudomonadota</taxon>
        <taxon>Betaproteobacteria</taxon>
        <taxon>Burkholderiales</taxon>
        <taxon>Oxalobacteraceae</taxon>
        <taxon>Undibacterium</taxon>
    </lineage>
</organism>
<dbReference type="CDD" id="cd16327">
    <property type="entry name" value="RseB"/>
    <property type="match status" value="1"/>
</dbReference>
<dbReference type="RefSeq" id="WP_126129086.1">
    <property type="nucleotide sequence ID" value="NZ_CP034464.1"/>
</dbReference>
<reference evidence="8 9" key="1">
    <citation type="journal article" date="2011" name="Int. J. Syst. Evol. Microbiol.">
        <title>Description of Undibacterium oligocarboniphilum sp. nov., isolated from purified water, and Undibacterium pigrum strain CCUG 49012 as the type strain of Undibacterium parvum sp. nov., and emended descriptions of the genus Undibacterium and the species Undibacterium pigrum.</title>
        <authorList>
            <person name="Eder W."/>
            <person name="Wanner G."/>
            <person name="Ludwig W."/>
            <person name="Busse H.J."/>
            <person name="Ziemke-Kageler F."/>
            <person name="Lang E."/>
        </authorList>
    </citation>
    <scope>NUCLEOTIDE SEQUENCE [LARGE SCALE GENOMIC DNA]</scope>
    <source>
        <strain evidence="8 9">DSM 23061</strain>
    </source>
</reference>
<accession>A0A3S9HNQ2</accession>
<evidence type="ECO:0000256" key="3">
    <source>
        <dbReference type="ARBA" id="ARBA00022729"/>
    </source>
</evidence>
<comment type="subcellular location">
    <subcellularLocation>
        <location evidence="1">Periplasm</location>
    </subcellularLocation>
</comment>
<dbReference type="EMBL" id="CP034464">
    <property type="protein sequence ID" value="AZP13717.1"/>
    <property type="molecule type" value="Genomic_DNA"/>
</dbReference>
<evidence type="ECO:0000256" key="2">
    <source>
        <dbReference type="ARBA" id="ARBA00008150"/>
    </source>
</evidence>
<gene>
    <name evidence="8" type="ORF">EJN92_18030</name>
</gene>
<dbReference type="Pfam" id="PF17188">
    <property type="entry name" value="MucB_RseB_C"/>
    <property type="match status" value="1"/>
</dbReference>
<feature type="chain" id="PRO_5019059599" evidence="5">
    <location>
        <begin position="30"/>
        <end position="342"/>
    </location>
</feature>
<dbReference type="Gene3D" id="2.50.20.10">
    <property type="entry name" value="Lipoprotein localisation LolA/LolB/LppX"/>
    <property type="match status" value="1"/>
</dbReference>
<dbReference type="InterPro" id="IPR038484">
    <property type="entry name" value="MucB/RseB_C_sf"/>
</dbReference>
<dbReference type="Proteomes" id="UP000275663">
    <property type="component" value="Chromosome"/>
</dbReference>
<dbReference type="AlphaFoldDB" id="A0A3S9HNQ2"/>
<dbReference type="Gene3D" id="3.30.200.100">
    <property type="entry name" value="MucB/RseB, C-terminal domain"/>
    <property type="match status" value="1"/>
</dbReference>
<evidence type="ECO:0000259" key="6">
    <source>
        <dbReference type="Pfam" id="PF03888"/>
    </source>
</evidence>
<evidence type="ECO:0000256" key="1">
    <source>
        <dbReference type="ARBA" id="ARBA00004418"/>
    </source>
</evidence>
<dbReference type="InterPro" id="IPR005588">
    <property type="entry name" value="MucB_RseB"/>
</dbReference>
<feature type="domain" description="MucB/RseB C-terminal" evidence="7">
    <location>
        <begin position="228"/>
        <end position="338"/>
    </location>
</feature>
<name>A0A3S9HNQ2_9BURK</name>
<dbReference type="PIRSF" id="PIRSF005427">
    <property type="entry name" value="RseB"/>
    <property type="match status" value="1"/>
</dbReference>
<feature type="signal peptide" evidence="5">
    <location>
        <begin position="1"/>
        <end position="29"/>
    </location>
</feature>
<dbReference type="PANTHER" id="PTHR38782:SF1">
    <property type="entry name" value="SIGMA-E FACTOR REGULATORY PROTEIN RSEB"/>
    <property type="match status" value="1"/>
</dbReference>